<dbReference type="InterPro" id="IPR036291">
    <property type="entry name" value="NAD(P)-bd_dom_sf"/>
</dbReference>
<evidence type="ECO:0000256" key="1">
    <source>
        <dbReference type="SAM" id="Phobius"/>
    </source>
</evidence>
<keyword evidence="4" id="KW-1185">Reference proteome</keyword>
<dbReference type="Gene3D" id="1.10.287.70">
    <property type="match status" value="1"/>
</dbReference>
<accession>A0A542EDK9</accession>
<keyword evidence="1" id="KW-1133">Transmembrane helix</keyword>
<dbReference type="OrthoDB" id="9781411at2"/>
<protein>
    <submittedName>
        <fullName evidence="3">TrkA family protein</fullName>
    </submittedName>
</protein>
<dbReference type="Proteomes" id="UP000320806">
    <property type="component" value="Unassembled WGS sequence"/>
</dbReference>
<evidence type="ECO:0000313" key="3">
    <source>
        <dbReference type="EMBL" id="TQJ13413.1"/>
    </source>
</evidence>
<keyword evidence="1" id="KW-0812">Transmembrane</keyword>
<dbReference type="GO" id="GO:0006813">
    <property type="term" value="P:potassium ion transport"/>
    <property type="evidence" value="ECO:0007669"/>
    <property type="project" value="InterPro"/>
</dbReference>
<sequence>MVNLLHLLNLRHRHVRRARRRPVPIPTGLPATDAVFLLLRRMRMPFIVLITTFSIATLGMTLVPGKDVNGNTYHLTPFDAFYQMTMTVTTVGFTEAPHAFSYPQRMWMTASIFMLVVSWAYAIAVIFSMMQDTAFQEALATQRFRRKVRNMREPFMLVVGYGAAGQAVGHELDKRRRRFVVVEESRSRVETVWTDELTADVPALESDGKVPAALGLAGLGHPQCEAVLALTDDDEANLAITMSVSLLRPDLPVIARCVDHTVQSRIEDFGPTALINPDDRYGGYLALSLHQPVTDQLVQWLMDNDEHELPELREGLALGRWVVAGDCEFGDEVTRDLRGAGLSVDHVDASRMPESFDDVAGFVAASTNDLTNIALAERVRLTNPDTYLCVRQRTNSYAALCHAMDIDSIYISTELVAREVLARVLTPVFWQFIEELLQQDERFAVGLRDRLVDKCGKRAPERDLFRLDPEHAPAVSAWLERGHELRLGDLLRHPDDRNEMLALVPLMVLRDDEHFLAPDDDLLVQAGDQVLLAGTGRGLMDLYDALFYSATLEYIATGNQVPSTWVWRVLRSRRS</sequence>
<dbReference type="Gene3D" id="3.40.50.720">
    <property type="entry name" value="NAD(P)-binding Rossmann-like Domain"/>
    <property type="match status" value="2"/>
</dbReference>
<keyword evidence="1" id="KW-0472">Membrane</keyword>
<dbReference type="EMBL" id="VFMO01000001">
    <property type="protein sequence ID" value="TQJ13413.1"/>
    <property type="molecule type" value="Genomic_DNA"/>
</dbReference>
<dbReference type="SUPFAM" id="SSF81324">
    <property type="entry name" value="Voltage-gated potassium channels"/>
    <property type="match status" value="1"/>
</dbReference>
<dbReference type="SUPFAM" id="SSF51735">
    <property type="entry name" value="NAD(P)-binding Rossmann-fold domains"/>
    <property type="match status" value="2"/>
</dbReference>
<dbReference type="RefSeq" id="WP_141927538.1">
    <property type="nucleotide sequence ID" value="NZ_BAABCI010000015.1"/>
</dbReference>
<dbReference type="InterPro" id="IPR050721">
    <property type="entry name" value="Trk_Ktr_HKT_K-transport"/>
</dbReference>
<dbReference type="PANTHER" id="PTHR43833">
    <property type="entry name" value="POTASSIUM CHANNEL PROTEIN 2-RELATED-RELATED"/>
    <property type="match status" value="1"/>
</dbReference>
<gene>
    <name evidence="3" type="ORF">FB459_0830</name>
</gene>
<proteinExistence type="predicted"/>
<organism evidence="3 4">
    <name type="scientific">Yimella lutea</name>
    <dbReference type="NCBI Taxonomy" id="587872"/>
    <lineage>
        <taxon>Bacteria</taxon>
        <taxon>Bacillati</taxon>
        <taxon>Actinomycetota</taxon>
        <taxon>Actinomycetes</taxon>
        <taxon>Micrococcales</taxon>
        <taxon>Dermacoccaceae</taxon>
        <taxon>Yimella</taxon>
    </lineage>
</organism>
<comment type="caution">
    <text evidence="3">The sequence shown here is derived from an EMBL/GenBank/DDBJ whole genome shotgun (WGS) entry which is preliminary data.</text>
</comment>
<dbReference type="InterPro" id="IPR003148">
    <property type="entry name" value="RCK_N"/>
</dbReference>
<evidence type="ECO:0000313" key="4">
    <source>
        <dbReference type="Proteomes" id="UP000320806"/>
    </source>
</evidence>
<dbReference type="AlphaFoldDB" id="A0A542EDK9"/>
<dbReference type="Pfam" id="PF02254">
    <property type="entry name" value="TrkA_N"/>
    <property type="match status" value="1"/>
</dbReference>
<name>A0A542EDK9_9MICO</name>
<feature type="transmembrane region" description="Helical" evidence="1">
    <location>
        <begin position="107"/>
        <end position="130"/>
    </location>
</feature>
<evidence type="ECO:0000259" key="2">
    <source>
        <dbReference type="Pfam" id="PF02254"/>
    </source>
</evidence>
<feature type="domain" description="RCK N-terminal" evidence="2">
    <location>
        <begin position="157"/>
        <end position="277"/>
    </location>
</feature>
<feature type="transmembrane region" description="Helical" evidence="1">
    <location>
        <begin position="46"/>
        <end position="65"/>
    </location>
</feature>
<reference evidence="3 4" key="1">
    <citation type="submission" date="2019-06" db="EMBL/GenBank/DDBJ databases">
        <title>Sequencing the genomes of 1000 actinobacteria strains.</title>
        <authorList>
            <person name="Klenk H.-P."/>
        </authorList>
    </citation>
    <scope>NUCLEOTIDE SEQUENCE [LARGE SCALE GENOMIC DNA]</scope>
    <source>
        <strain evidence="3 4">DSM 19828</strain>
    </source>
</reference>